<dbReference type="STRING" id="477680.SAMN05421788_11673"/>
<name>A0A173MGV6_9BACT</name>
<organism evidence="1 2">
    <name type="scientific">Filimonas lacunae</name>
    <dbReference type="NCBI Taxonomy" id="477680"/>
    <lineage>
        <taxon>Bacteria</taxon>
        <taxon>Pseudomonadati</taxon>
        <taxon>Bacteroidota</taxon>
        <taxon>Chitinophagia</taxon>
        <taxon>Chitinophagales</taxon>
        <taxon>Chitinophagaceae</taxon>
        <taxon>Filimonas</taxon>
    </lineage>
</organism>
<sequence>MLFKRFDFSTPEAHERLSLSKHTHTPTWQFFYNSYSHALYTIMEDGMRISYPYNCNARAILFLMRHTLELCMKQQLQQQGLPIPISHAFADIAVGFGGMDRLPESLQGMIALIDRDADGSCYRYAQDPHSRQLYFPDNFAFAVGPFFDLHRLLEASGTFTTRPLLPAAIKPTGKFTSWALTFHMHEAYTIRQVKSHYSGLAEILIEGVLENRVNIEEVYLPLLFLIRHSLELVIKGNLQEAQNLFQGFAPAFNIREHSLVSLYNIYERFLNAQDLTLLPAELQPQLAMFREKYLSFNQLIHDLDFNSRIFRYPSDKRGNSIALNLDRINLPRMLELYYFTDAYLSFNNTVLQEAGVIPTPATNPIYI</sequence>
<gene>
    <name evidence="1" type="ORF">SAMN05421788_11673</name>
</gene>
<dbReference type="Proteomes" id="UP000186917">
    <property type="component" value="Unassembled WGS sequence"/>
</dbReference>
<dbReference type="KEGG" id="fln:FLA_2740"/>
<protein>
    <submittedName>
        <fullName evidence="1">Uncharacterized protein</fullName>
    </submittedName>
</protein>
<dbReference type="RefSeq" id="WP_076382739.1">
    <property type="nucleotide sequence ID" value="NZ_AP017422.1"/>
</dbReference>
<dbReference type="AlphaFoldDB" id="A0A173MGV6"/>
<evidence type="ECO:0000313" key="1">
    <source>
        <dbReference type="EMBL" id="SIT34464.1"/>
    </source>
</evidence>
<reference evidence="2" key="1">
    <citation type="submission" date="2017-01" db="EMBL/GenBank/DDBJ databases">
        <authorList>
            <person name="Varghese N."/>
            <person name="Submissions S."/>
        </authorList>
    </citation>
    <scope>NUCLEOTIDE SEQUENCE [LARGE SCALE GENOMIC DNA]</scope>
    <source>
        <strain evidence="2">DSM 21054</strain>
    </source>
</reference>
<dbReference type="EMBL" id="FTOR01000016">
    <property type="protein sequence ID" value="SIT34464.1"/>
    <property type="molecule type" value="Genomic_DNA"/>
</dbReference>
<dbReference type="OrthoDB" id="634311at2"/>
<evidence type="ECO:0000313" key="2">
    <source>
        <dbReference type="Proteomes" id="UP000186917"/>
    </source>
</evidence>
<accession>A0A173MGV6</accession>
<proteinExistence type="predicted"/>
<keyword evidence="2" id="KW-1185">Reference proteome</keyword>